<reference evidence="1" key="1">
    <citation type="submission" date="2021-01" db="EMBL/GenBank/DDBJ databases">
        <authorList>
            <person name="Sun Q."/>
        </authorList>
    </citation>
    <scope>NUCLEOTIDE SEQUENCE</scope>
    <source>
        <strain evidence="1">YIM B02566</strain>
    </source>
</reference>
<accession>A0ACC5RF90</accession>
<organism evidence="1 2">
    <name type="scientific">Taklimakanibacter albus</name>
    <dbReference type="NCBI Taxonomy" id="2800327"/>
    <lineage>
        <taxon>Bacteria</taxon>
        <taxon>Pseudomonadati</taxon>
        <taxon>Pseudomonadota</taxon>
        <taxon>Alphaproteobacteria</taxon>
        <taxon>Hyphomicrobiales</taxon>
        <taxon>Aestuariivirgaceae</taxon>
        <taxon>Taklimakanibacter</taxon>
    </lineage>
</organism>
<protein>
    <submittedName>
        <fullName evidence="1">L,D-transpeptidase</fullName>
    </submittedName>
</protein>
<evidence type="ECO:0000313" key="1">
    <source>
        <dbReference type="EMBL" id="MBK1871361.1"/>
    </source>
</evidence>
<dbReference type="EMBL" id="JAENHL010000008">
    <property type="protein sequence ID" value="MBK1871361.1"/>
    <property type="molecule type" value="Genomic_DNA"/>
</dbReference>
<name>A0ACC5RF90_9HYPH</name>
<gene>
    <name evidence="1" type="ORF">JHL16_33650</name>
</gene>
<evidence type="ECO:0000313" key="2">
    <source>
        <dbReference type="Proteomes" id="UP000616151"/>
    </source>
</evidence>
<dbReference type="Proteomes" id="UP000616151">
    <property type="component" value="Unassembled WGS sequence"/>
</dbReference>
<comment type="caution">
    <text evidence="1">The sequence shown here is derived from an EMBL/GenBank/DDBJ whole genome shotgun (WGS) entry which is preliminary data.</text>
</comment>
<proteinExistence type="predicted"/>
<sequence>MSLTRRELLTGAAAALGTIGLAEKAEAYSKTYSASALKYFSGTQEDNGHTYRMTNWKKIKPQWRRQLVKYESIEPLGSVVIDTSNHFLYVVFENQTALRYGVGVGRDGFRWYGRARIDRKALWPRWVPPPEMRKRQPELPESMEGGPDNPLGPRAMYLFRKGADLGYRLHGTLEPWSIGTNVSSGCVRMFPEDVIDLYQRCPVGTRVLVLKHLGAAIIDESAPVDTQPPD</sequence>
<keyword evidence="2" id="KW-1185">Reference proteome</keyword>